<evidence type="ECO:0000313" key="3">
    <source>
        <dbReference type="Proteomes" id="UP000585474"/>
    </source>
</evidence>
<gene>
    <name evidence="2" type="ORF">Acr_00g0093720</name>
</gene>
<evidence type="ECO:0000256" key="1">
    <source>
        <dbReference type="ARBA" id="ARBA00022448"/>
    </source>
</evidence>
<dbReference type="PANTHER" id="PTHR21426">
    <property type="entry name" value="EXOCYST COMPLEX COMPONENT 8"/>
    <property type="match status" value="1"/>
</dbReference>
<dbReference type="GO" id="GO:0000145">
    <property type="term" value="C:exocyst"/>
    <property type="evidence" value="ECO:0007669"/>
    <property type="project" value="InterPro"/>
</dbReference>
<proteinExistence type="predicted"/>
<dbReference type="GO" id="GO:0006893">
    <property type="term" value="P:Golgi to plasma membrane transport"/>
    <property type="evidence" value="ECO:0007669"/>
    <property type="project" value="TreeGrafter"/>
</dbReference>
<dbReference type="OrthoDB" id="1710909at2759"/>
<dbReference type="Proteomes" id="UP000585474">
    <property type="component" value="Unassembled WGS sequence"/>
</dbReference>
<reference evidence="3" key="1">
    <citation type="submission" date="2019-07" db="EMBL/GenBank/DDBJ databases">
        <title>De Novo Assembly of kiwifruit Actinidia rufa.</title>
        <authorList>
            <person name="Sugita-Konishi S."/>
            <person name="Sato K."/>
            <person name="Mori E."/>
            <person name="Abe Y."/>
            <person name="Kisaki G."/>
            <person name="Hamano K."/>
            <person name="Suezawa K."/>
            <person name="Otani M."/>
            <person name="Fukuda T."/>
            <person name="Manabe T."/>
            <person name="Gomi K."/>
            <person name="Tabuchi M."/>
            <person name="Akimitsu K."/>
            <person name="Kataoka I."/>
        </authorList>
    </citation>
    <scope>NUCLEOTIDE SEQUENCE [LARGE SCALE GENOMIC DNA]</scope>
    <source>
        <strain evidence="3">cv. Fuchu</strain>
    </source>
</reference>
<name>A0A7J0E0A1_9ERIC</name>
<dbReference type="EMBL" id="BJWL01000443">
    <property type="protein sequence ID" value="GFS45028.1"/>
    <property type="molecule type" value="Genomic_DNA"/>
</dbReference>
<keyword evidence="1" id="KW-0813">Transport</keyword>
<organism evidence="2 3">
    <name type="scientific">Actinidia rufa</name>
    <dbReference type="NCBI Taxonomy" id="165716"/>
    <lineage>
        <taxon>Eukaryota</taxon>
        <taxon>Viridiplantae</taxon>
        <taxon>Streptophyta</taxon>
        <taxon>Embryophyta</taxon>
        <taxon>Tracheophyta</taxon>
        <taxon>Spermatophyta</taxon>
        <taxon>Magnoliopsida</taxon>
        <taxon>eudicotyledons</taxon>
        <taxon>Gunneridae</taxon>
        <taxon>Pentapetalae</taxon>
        <taxon>asterids</taxon>
        <taxon>Ericales</taxon>
        <taxon>Actinidiaceae</taxon>
        <taxon>Actinidia</taxon>
    </lineage>
</organism>
<protein>
    <submittedName>
        <fullName evidence="2">Uncharacterized protein</fullName>
    </submittedName>
</protein>
<dbReference type="AlphaFoldDB" id="A0A7J0E0A1"/>
<comment type="caution">
    <text evidence="2">The sequence shown here is derived from an EMBL/GenBank/DDBJ whole genome shotgun (WGS) entry which is preliminary data.</text>
</comment>
<evidence type="ECO:0000313" key="2">
    <source>
        <dbReference type="EMBL" id="GFS45028.1"/>
    </source>
</evidence>
<accession>A0A7J0E0A1</accession>
<dbReference type="PANTHER" id="PTHR21426:SF2">
    <property type="entry name" value="EXOCYST COMPLEX COMPONENT EXO84C"/>
    <property type="match status" value="1"/>
</dbReference>
<sequence length="231" mass="26320">MLNSLRYWETAFTVAEDLLPMAVSRIWTALNESKEAGSGLVENLMSLPTNTIEPKDWRRQLQHSLDKLRDHFCRQYVVSFIYSRDGKTRLAAQIYLNSKEEDLFGDSDPLPSLPFQALFGKLQQLATVAGDVLLGREKIQKILLARLTETVVMWLSEEQEFWGVLEDDSAPLQPPGLQQETLIKDFYFLEVFLSCHHHSFDLHRLCGDNACGGTVQDELATVRNVVDGRSF</sequence>
<dbReference type="GO" id="GO:0008104">
    <property type="term" value="P:intracellular protein localization"/>
    <property type="evidence" value="ECO:0007669"/>
    <property type="project" value="TreeGrafter"/>
</dbReference>
<dbReference type="GO" id="GO:0006887">
    <property type="term" value="P:exocytosis"/>
    <property type="evidence" value="ECO:0007669"/>
    <property type="project" value="InterPro"/>
</dbReference>
<keyword evidence="3" id="KW-1185">Reference proteome</keyword>
<dbReference type="InterPro" id="IPR033961">
    <property type="entry name" value="Exo84"/>
</dbReference>